<gene>
    <name evidence="2" type="ORF">Taro_030918</name>
</gene>
<keyword evidence="1" id="KW-0175">Coiled coil</keyword>
<proteinExistence type="predicted"/>
<evidence type="ECO:0000313" key="2">
    <source>
        <dbReference type="EMBL" id="MQL98213.1"/>
    </source>
</evidence>
<dbReference type="OrthoDB" id="676843at2759"/>
<dbReference type="EMBL" id="NMUH01002157">
    <property type="protein sequence ID" value="MQL98213.1"/>
    <property type="molecule type" value="Genomic_DNA"/>
</dbReference>
<dbReference type="AlphaFoldDB" id="A0A843W1L6"/>
<organism evidence="2 3">
    <name type="scientific">Colocasia esculenta</name>
    <name type="common">Wild taro</name>
    <name type="synonym">Arum esculentum</name>
    <dbReference type="NCBI Taxonomy" id="4460"/>
    <lineage>
        <taxon>Eukaryota</taxon>
        <taxon>Viridiplantae</taxon>
        <taxon>Streptophyta</taxon>
        <taxon>Embryophyta</taxon>
        <taxon>Tracheophyta</taxon>
        <taxon>Spermatophyta</taxon>
        <taxon>Magnoliopsida</taxon>
        <taxon>Liliopsida</taxon>
        <taxon>Araceae</taxon>
        <taxon>Aroideae</taxon>
        <taxon>Colocasieae</taxon>
        <taxon>Colocasia</taxon>
    </lineage>
</organism>
<accession>A0A843W1L6</accession>
<evidence type="ECO:0000313" key="3">
    <source>
        <dbReference type="Proteomes" id="UP000652761"/>
    </source>
</evidence>
<evidence type="ECO:0000256" key="1">
    <source>
        <dbReference type="SAM" id="Coils"/>
    </source>
</evidence>
<protein>
    <submittedName>
        <fullName evidence="2">Uncharacterized protein</fullName>
    </submittedName>
</protein>
<feature type="coiled-coil region" evidence="1">
    <location>
        <begin position="165"/>
        <end position="192"/>
    </location>
</feature>
<sequence>MFIDHQPIGEEASKLAEVPGLYARNDNYFQPYKEWREQSKQCMNDVEYNLVDEEGMPANMAVVTKFCEYSISKKVKEWPATLKKVGYMKGINGELSETPPDEREKVIATCEEKNLTNSSEPSVLTPILDDVYNGHHGGYERGRGLGWSRATWSHNMMNEASIVNIRQLTGELENTQSELQNAMSEIQGWRLQVAGWNITLSSHKLIAFSSPKLT</sequence>
<name>A0A843W1L6_COLES</name>
<comment type="caution">
    <text evidence="2">The sequence shown here is derived from an EMBL/GenBank/DDBJ whole genome shotgun (WGS) entry which is preliminary data.</text>
</comment>
<reference evidence="2" key="1">
    <citation type="submission" date="2017-07" db="EMBL/GenBank/DDBJ databases">
        <title>Taro Niue Genome Assembly and Annotation.</title>
        <authorList>
            <person name="Atibalentja N."/>
            <person name="Keating K."/>
            <person name="Fields C.J."/>
        </authorList>
    </citation>
    <scope>NUCLEOTIDE SEQUENCE</scope>
    <source>
        <strain evidence="2">Niue_2</strain>
        <tissue evidence="2">Leaf</tissue>
    </source>
</reference>
<keyword evidence="3" id="KW-1185">Reference proteome</keyword>
<dbReference type="Proteomes" id="UP000652761">
    <property type="component" value="Unassembled WGS sequence"/>
</dbReference>